<gene>
    <name evidence="2" type="ORF">CCMA1212_001654</name>
</gene>
<evidence type="ECO:0000313" key="3">
    <source>
        <dbReference type="Proteomes" id="UP001642720"/>
    </source>
</evidence>
<feature type="region of interest" description="Disordered" evidence="1">
    <location>
        <begin position="1"/>
        <end position="97"/>
    </location>
</feature>
<comment type="caution">
    <text evidence="2">The sequence shown here is derived from an EMBL/GenBank/DDBJ whole genome shotgun (WGS) entry which is preliminary data.</text>
</comment>
<dbReference type="RefSeq" id="XP_073562370.1">
    <property type="nucleotide sequence ID" value="XM_073699072.1"/>
</dbReference>
<dbReference type="GeneID" id="300573522"/>
<organism evidence="2 3">
    <name type="scientific">Trichoderma ghanense</name>
    <dbReference type="NCBI Taxonomy" id="65468"/>
    <lineage>
        <taxon>Eukaryota</taxon>
        <taxon>Fungi</taxon>
        <taxon>Dikarya</taxon>
        <taxon>Ascomycota</taxon>
        <taxon>Pezizomycotina</taxon>
        <taxon>Sordariomycetes</taxon>
        <taxon>Hypocreomycetidae</taxon>
        <taxon>Hypocreales</taxon>
        <taxon>Hypocreaceae</taxon>
        <taxon>Trichoderma</taxon>
    </lineage>
</organism>
<feature type="compositionally biased region" description="Basic residues" evidence="1">
    <location>
        <begin position="1"/>
        <end position="26"/>
    </location>
</feature>
<dbReference type="Proteomes" id="UP001642720">
    <property type="component" value="Unassembled WGS sequence"/>
</dbReference>
<keyword evidence="3" id="KW-1185">Reference proteome</keyword>
<sequence length="97" mass="11136">MLDMRGRRRHQRQRHRRKEQARRHTPHPGPHTRMQGTGPCSLKDTALEPAAGLRARTGRQRTGNIEAKTKFTDTASHVGRQRSRLRCAAQDPEPLLQ</sequence>
<protein>
    <submittedName>
        <fullName evidence="2">Uncharacterized protein</fullName>
    </submittedName>
</protein>
<proteinExistence type="predicted"/>
<evidence type="ECO:0000313" key="2">
    <source>
        <dbReference type="EMBL" id="TFB06169.1"/>
    </source>
</evidence>
<evidence type="ECO:0000256" key="1">
    <source>
        <dbReference type="SAM" id="MobiDB-lite"/>
    </source>
</evidence>
<accession>A0ABY2HDU7</accession>
<reference evidence="2 3" key="1">
    <citation type="submission" date="2018-01" db="EMBL/GenBank/DDBJ databases">
        <title>Genome characterization of the sugarcane-associated fungus Trichoderma ghanense CCMA-1212 and their application in lignocelulose bioconversion.</title>
        <authorList>
            <person name="Steindorff A.S."/>
            <person name="Mendes T.D."/>
            <person name="Vilela E.S.D."/>
            <person name="Rodrigues D.S."/>
            <person name="Formighieri E.F."/>
            <person name="Melo I.S."/>
            <person name="Favaro L.C.L."/>
        </authorList>
    </citation>
    <scope>NUCLEOTIDE SEQUENCE [LARGE SCALE GENOMIC DNA]</scope>
    <source>
        <strain evidence="2 3">CCMA-1212</strain>
    </source>
</reference>
<name>A0ABY2HDU7_9HYPO</name>
<dbReference type="EMBL" id="PPTA01000002">
    <property type="protein sequence ID" value="TFB06169.1"/>
    <property type="molecule type" value="Genomic_DNA"/>
</dbReference>